<dbReference type="STRING" id="27349.A0A0L6UYZ2"/>
<protein>
    <submittedName>
        <fullName evidence="2">Uncharacterized protein</fullName>
    </submittedName>
</protein>
<sequence length="97" mass="9883">MLTTSAAVCFSLSLVLLPSSQAQQFCSDSSPPATSCVCYPGFTNPPDCNQLACGNPYLNSTARPPLNLSLAGSSGNAGCAQQCTAGFSGSNCNIVQR</sequence>
<evidence type="ECO:0000313" key="2">
    <source>
        <dbReference type="EMBL" id="KNZ53758.1"/>
    </source>
</evidence>
<accession>A0A0L6UYZ2</accession>
<dbReference type="EMBL" id="LAVV01008106">
    <property type="protein sequence ID" value="KNZ53758.1"/>
    <property type="molecule type" value="Genomic_DNA"/>
</dbReference>
<name>A0A0L6UYZ2_9BASI</name>
<proteinExistence type="predicted"/>
<dbReference type="Proteomes" id="UP000037035">
    <property type="component" value="Unassembled WGS sequence"/>
</dbReference>
<evidence type="ECO:0000313" key="3">
    <source>
        <dbReference type="Proteomes" id="UP000037035"/>
    </source>
</evidence>
<gene>
    <name evidence="2" type="ORF">VP01_3143g8</name>
</gene>
<comment type="caution">
    <text evidence="2">The sequence shown here is derived from an EMBL/GenBank/DDBJ whole genome shotgun (WGS) entry which is preliminary data.</text>
</comment>
<dbReference type="AlphaFoldDB" id="A0A0L6UYZ2"/>
<feature type="chain" id="PRO_5005567690" evidence="1">
    <location>
        <begin position="23"/>
        <end position="97"/>
    </location>
</feature>
<keyword evidence="3" id="KW-1185">Reference proteome</keyword>
<reference evidence="2 3" key="1">
    <citation type="submission" date="2015-08" db="EMBL/GenBank/DDBJ databases">
        <title>Next Generation Sequencing and Analysis of the Genome of Puccinia sorghi L Schw, the Causal Agent of Maize Common Rust.</title>
        <authorList>
            <person name="Rochi L."/>
            <person name="Burguener G."/>
            <person name="Darino M."/>
            <person name="Turjanski A."/>
            <person name="Kreff E."/>
            <person name="Dieguez M.J."/>
            <person name="Sacco F."/>
        </authorList>
    </citation>
    <scope>NUCLEOTIDE SEQUENCE [LARGE SCALE GENOMIC DNA]</scope>
    <source>
        <strain evidence="2 3">RO10H11247</strain>
    </source>
</reference>
<organism evidence="2 3">
    <name type="scientific">Puccinia sorghi</name>
    <dbReference type="NCBI Taxonomy" id="27349"/>
    <lineage>
        <taxon>Eukaryota</taxon>
        <taxon>Fungi</taxon>
        <taxon>Dikarya</taxon>
        <taxon>Basidiomycota</taxon>
        <taxon>Pucciniomycotina</taxon>
        <taxon>Pucciniomycetes</taxon>
        <taxon>Pucciniales</taxon>
        <taxon>Pucciniaceae</taxon>
        <taxon>Puccinia</taxon>
    </lineage>
</organism>
<feature type="signal peptide" evidence="1">
    <location>
        <begin position="1"/>
        <end position="22"/>
    </location>
</feature>
<dbReference type="VEuPathDB" id="FungiDB:VP01_3143g8"/>
<keyword evidence="1" id="KW-0732">Signal</keyword>
<evidence type="ECO:0000256" key="1">
    <source>
        <dbReference type="SAM" id="SignalP"/>
    </source>
</evidence>